<comment type="caution">
    <text evidence="2">The sequence shown here is derived from an EMBL/GenBank/DDBJ whole genome shotgun (WGS) entry which is preliminary data.</text>
</comment>
<feature type="transmembrane region" description="Helical" evidence="1">
    <location>
        <begin position="67"/>
        <end position="87"/>
    </location>
</feature>
<dbReference type="RefSeq" id="WP_205311361.1">
    <property type="nucleotide sequence ID" value="NZ_JAERPS020000004.1"/>
</dbReference>
<organism evidence="2 3">
    <name type="scientific">Rheinheimera maricola</name>
    <dbReference type="NCBI Taxonomy" id="2793282"/>
    <lineage>
        <taxon>Bacteria</taxon>
        <taxon>Pseudomonadati</taxon>
        <taxon>Pseudomonadota</taxon>
        <taxon>Gammaproteobacteria</taxon>
        <taxon>Chromatiales</taxon>
        <taxon>Chromatiaceae</taxon>
        <taxon>Rheinheimera</taxon>
    </lineage>
</organism>
<evidence type="ECO:0000256" key="1">
    <source>
        <dbReference type="SAM" id="Phobius"/>
    </source>
</evidence>
<evidence type="ECO:0000313" key="2">
    <source>
        <dbReference type="EMBL" id="MBZ9612519.1"/>
    </source>
</evidence>
<dbReference type="EMBL" id="JAERPS020000004">
    <property type="protein sequence ID" value="MBZ9612519.1"/>
    <property type="molecule type" value="Genomic_DNA"/>
</dbReference>
<reference evidence="2 3" key="2">
    <citation type="submission" date="2021-08" db="EMBL/GenBank/DDBJ databases">
        <title>Rheinheimera aquimaris sp. nov., isolated from seawater of the East Sea in Korea.</title>
        <authorList>
            <person name="Kim K.H."/>
            <person name="Wenting R."/>
            <person name="Kim K.R."/>
            <person name="Jeon C.O."/>
        </authorList>
    </citation>
    <scope>NUCLEOTIDE SEQUENCE [LARGE SCALE GENOMIC DNA]</scope>
    <source>
        <strain evidence="2 3">MA-13</strain>
    </source>
</reference>
<keyword evidence="1" id="KW-0812">Transmembrane</keyword>
<accession>A0ABS7XAD3</accession>
<sequence length="133" mass="15284">MLPMKLYEILPYGYVAAGSSVMLSVESWLALVSGLLIMIAGAVIWVLRSDNRRSDMRNAREKYGGVLPFWLYELLPFSYFILALLLFSATSNMYVYPSAMILMIVGLQLWLLRGSYRKHSRPKIALRPVRYRS</sequence>
<reference evidence="2 3" key="1">
    <citation type="submission" date="2020-12" db="EMBL/GenBank/DDBJ databases">
        <authorList>
            <person name="Ruan W."/>
            <person name="Khan S.A."/>
            <person name="Jeon C.O."/>
        </authorList>
    </citation>
    <scope>NUCLEOTIDE SEQUENCE [LARGE SCALE GENOMIC DNA]</scope>
    <source>
        <strain evidence="2 3">MA-13</strain>
    </source>
</reference>
<feature type="transmembrane region" description="Helical" evidence="1">
    <location>
        <begin position="93"/>
        <end position="112"/>
    </location>
</feature>
<keyword evidence="1" id="KW-1133">Transmembrane helix</keyword>
<protein>
    <submittedName>
        <fullName evidence="2">Uncharacterized protein</fullName>
    </submittedName>
</protein>
<gene>
    <name evidence="2" type="ORF">I4W93_013020</name>
</gene>
<proteinExistence type="predicted"/>
<evidence type="ECO:0000313" key="3">
    <source>
        <dbReference type="Proteomes" id="UP000663814"/>
    </source>
</evidence>
<name>A0ABS7XAD3_9GAMM</name>
<keyword evidence="3" id="KW-1185">Reference proteome</keyword>
<feature type="transmembrane region" description="Helical" evidence="1">
    <location>
        <begin position="28"/>
        <end position="47"/>
    </location>
</feature>
<keyword evidence="1" id="KW-0472">Membrane</keyword>
<dbReference type="Proteomes" id="UP000663814">
    <property type="component" value="Unassembled WGS sequence"/>
</dbReference>